<dbReference type="AlphaFoldDB" id="A0A0L0UIW6"/>
<dbReference type="SUPFAM" id="SSF143990">
    <property type="entry name" value="YbiA-like"/>
    <property type="match status" value="1"/>
</dbReference>
<sequence length="65" mass="7492">MARRRGKRVQTRPDWERVRDGILKTLLEEKFKPGSVLAEKLMATDEDILKRGREETPALGTSLLQ</sequence>
<organism evidence="1 2">
    <name type="scientific">Puccinia striiformis f. sp. tritici PST-78</name>
    <dbReference type="NCBI Taxonomy" id="1165861"/>
    <lineage>
        <taxon>Eukaryota</taxon>
        <taxon>Fungi</taxon>
        <taxon>Dikarya</taxon>
        <taxon>Basidiomycota</taxon>
        <taxon>Pucciniomycotina</taxon>
        <taxon>Pucciniomycetes</taxon>
        <taxon>Pucciniales</taxon>
        <taxon>Pucciniaceae</taxon>
        <taxon>Puccinia</taxon>
    </lineage>
</organism>
<evidence type="ECO:0000313" key="1">
    <source>
        <dbReference type="EMBL" id="KNE86958.1"/>
    </source>
</evidence>
<reference evidence="2" key="1">
    <citation type="submission" date="2014-03" db="EMBL/GenBank/DDBJ databases">
        <title>The Genome Sequence of Puccinia striiformis f. sp. tritici PST-78.</title>
        <authorList>
            <consortium name="The Broad Institute Genome Sequencing Platform"/>
            <person name="Cuomo C."/>
            <person name="Hulbert S."/>
            <person name="Chen X."/>
            <person name="Walker B."/>
            <person name="Young S.K."/>
            <person name="Zeng Q."/>
            <person name="Gargeya S."/>
            <person name="Fitzgerald M."/>
            <person name="Haas B."/>
            <person name="Abouelleil A."/>
            <person name="Alvarado L."/>
            <person name="Arachchi H.M."/>
            <person name="Berlin A.M."/>
            <person name="Chapman S.B."/>
            <person name="Goldberg J."/>
            <person name="Griggs A."/>
            <person name="Gujja S."/>
            <person name="Hansen M."/>
            <person name="Howarth C."/>
            <person name="Imamovic A."/>
            <person name="Larimer J."/>
            <person name="McCowan C."/>
            <person name="Montmayeur A."/>
            <person name="Murphy C."/>
            <person name="Neiman D."/>
            <person name="Pearson M."/>
            <person name="Priest M."/>
            <person name="Roberts A."/>
            <person name="Saif S."/>
            <person name="Shea T."/>
            <person name="Sisk P."/>
            <person name="Sykes S."/>
            <person name="Wortman J."/>
            <person name="Nusbaum C."/>
            <person name="Birren B."/>
        </authorList>
    </citation>
    <scope>NUCLEOTIDE SEQUENCE [LARGE SCALE GENOMIC DNA]</scope>
    <source>
        <strain evidence="2">race PST-78</strain>
    </source>
</reference>
<gene>
    <name evidence="1" type="ORF">PSTG_19673</name>
</gene>
<dbReference type="Proteomes" id="UP000054564">
    <property type="component" value="Unassembled WGS sequence"/>
</dbReference>
<dbReference type="InterPro" id="IPR037238">
    <property type="entry name" value="YbiA-like_sf"/>
</dbReference>
<dbReference type="EMBL" id="AJIL01007395">
    <property type="protein sequence ID" value="KNE86958.1"/>
    <property type="molecule type" value="Genomic_DNA"/>
</dbReference>
<proteinExistence type="predicted"/>
<name>A0A0L0UIW6_9BASI</name>
<evidence type="ECO:0000313" key="2">
    <source>
        <dbReference type="Proteomes" id="UP000054564"/>
    </source>
</evidence>
<keyword evidence="2" id="KW-1185">Reference proteome</keyword>
<accession>A0A0L0UIW6</accession>
<dbReference type="Gene3D" id="1.10.357.40">
    <property type="entry name" value="YbiA-like"/>
    <property type="match status" value="1"/>
</dbReference>
<comment type="caution">
    <text evidence="1">The sequence shown here is derived from an EMBL/GenBank/DDBJ whole genome shotgun (WGS) entry which is preliminary data.</text>
</comment>
<protein>
    <submittedName>
        <fullName evidence="1">Uncharacterized protein</fullName>
    </submittedName>
</protein>